<evidence type="ECO:0000313" key="3">
    <source>
        <dbReference type="Proteomes" id="UP000004995"/>
    </source>
</evidence>
<name>K3YXN5_SETIT</name>
<sequence>MNATFQREIQRPASIHEPRNKFKDKGRRGAAKKGEARLSLWLLAQKLAAS</sequence>
<feature type="region of interest" description="Disordered" evidence="1">
    <location>
        <begin position="1"/>
        <end position="31"/>
    </location>
</feature>
<evidence type="ECO:0000313" key="2">
    <source>
        <dbReference type="EnsemblPlants" id="KQL28092"/>
    </source>
</evidence>
<reference evidence="2" key="2">
    <citation type="submission" date="2018-08" db="UniProtKB">
        <authorList>
            <consortium name="EnsemblPlants"/>
        </authorList>
    </citation>
    <scope>IDENTIFICATION</scope>
    <source>
        <strain evidence="2">Yugu1</strain>
    </source>
</reference>
<dbReference type="Gramene" id="KQL28092">
    <property type="protein sequence ID" value="KQL28092"/>
    <property type="gene ID" value="SETIT_019031mg"/>
</dbReference>
<keyword evidence="3" id="KW-1185">Reference proteome</keyword>
<accession>K3YXN5</accession>
<dbReference type="InParanoid" id="K3YXN5"/>
<protein>
    <submittedName>
        <fullName evidence="2">Uncharacterized protein</fullName>
    </submittedName>
</protein>
<dbReference type="AlphaFoldDB" id="K3YXN5"/>
<dbReference type="Proteomes" id="UP000004995">
    <property type="component" value="Unassembled WGS sequence"/>
</dbReference>
<reference evidence="3" key="1">
    <citation type="journal article" date="2012" name="Nat. Biotechnol.">
        <title>Reference genome sequence of the model plant Setaria.</title>
        <authorList>
            <person name="Bennetzen J.L."/>
            <person name="Schmutz J."/>
            <person name="Wang H."/>
            <person name="Percifield R."/>
            <person name="Hawkins J."/>
            <person name="Pontaroli A.C."/>
            <person name="Estep M."/>
            <person name="Feng L."/>
            <person name="Vaughn J.N."/>
            <person name="Grimwood J."/>
            <person name="Jenkins J."/>
            <person name="Barry K."/>
            <person name="Lindquist E."/>
            <person name="Hellsten U."/>
            <person name="Deshpande S."/>
            <person name="Wang X."/>
            <person name="Wu X."/>
            <person name="Mitros T."/>
            <person name="Triplett J."/>
            <person name="Yang X."/>
            <person name="Ye C.Y."/>
            <person name="Mauro-Herrera M."/>
            <person name="Wang L."/>
            <person name="Li P."/>
            <person name="Sharma M."/>
            <person name="Sharma R."/>
            <person name="Ronald P.C."/>
            <person name="Panaud O."/>
            <person name="Kellogg E.A."/>
            <person name="Brutnell T.P."/>
            <person name="Doust A.N."/>
            <person name="Tuskan G.A."/>
            <person name="Rokhsar D."/>
            <person name="Devos K.M."/>
        </authorList>
    </citation>
    <scope>NUCLEOTIDE SEQUENCE [LARGE SCALE GENOMIC DNA]</scope>
    <source>
        <strain evidence="3">cv. Yugu1</strain>
    </source>
</reference>
<feature type="compositionally biased region" description="Basic and acidic residues" evidence="1">
    <location>
        <begin position="8"/>
        <end position="23"/>
    </location>
</feature>
<proteinExistence type="predicted"/>
<evidence type="ECO:0000256" key="1">
    <source>
        <dbReference type="SAM" id="MobiDB-lite"/>
    </source>
</evidence>
<dbReference type="HOGENOM" id="CLU_3127799_0_0_1"/>
<dbReference type="EMBL" id="AGNK02000045">
    <property type="status" value="NOT_ANNOTATED_CDS"/>
    <property type="molecule type" value="Genomic_DNA"/>
</dbReference>
<organism evidence="2 3">
    <name type="scientific">Setaria italica</name>
    <name type="common">Foxtail millet</name>
    <name type="synonym">Panicum italicum</name>
    <dbReference type="NCBI Taxonomy" id="4555"/>
    <lineage>
        <taxon>Eukaryota</taxon>
        <taxon>Viridiplantae</taxon>
        <taxon>Streptophyta</taxon>
        <taxon>Embryophyta</taxon>
        <taxon>Tracheophyta</taxon>
        <taxon>Spermatophyta</taxon>
        <taxon>Magnoliopsida</taxon>
        <taxon>Liliopsida</taxon>
        <taxon>Poales</taxon>
        <taxon>Poaceae</taxon>
        <taxon>PACMAD clade</taxon>
        <taxon>Panicoideae</taxon>
        <taxon>Panicodae</taxon>
        <taxon>Paniceae</taxon>
        <taxon>Cenchrinae</taxon>
        <taxon>Setaria</taxon>
    </lineage>
</organism>
<dbReference type="EnsemblPlants" id="KQL28092">
    <property type="protein sequence ID" value="KQL28092"/>
    <property type="gene ID" value="SETIT_019031mg"/>
</dbReference>